<name>A0A061J0M9_TRYRA</name>
<keyword evidence="2" id="KW-0472">Membrane</keyword>
<protein>
    <submittedName>
        <fullName evidence="3">Uncharacterized protein</fullName>
    </submittedName>
</protein>
<keyword evidence="2" id="KW-0812">Transmembrane</keyword>
<dbReference type="OrthoDB" id="278804at2759"/>
<comment type="caution">
    <text evidence="3">The sequence shown here is derived from an EMBL/GenBank/DDBJ whole genome shotgun (WGS) entry which is preliminary data.</text>
</comment>
<accession>A0A061J0M9</accession>
<feature type="transmembrane region" description="Helical" evidence="2">
    <location>
        <begin position="662"/>
        <end position="686"/>
    </location>
</feature>
<evidence type="ECO:0000256" key="2">
    <source>
        <dbReference type="SAM" id="Phobius"/>
    </source>
</evidence>
<feature type="compositionally biased region" description="Basic and acidic residues" evidence="1">
    <location>
        <begin position="226"/>
        <end position="239"/>
    </location>
</feature>
<keyword evidence="2" id="KW-1133">Transmembrane helix</keyword>
<feature type="region of interest" description="Disordered" evidence="1">
    <location>
        <begin position="92"/>
        <end position="112"/>
    </location>
</feature>
<gene>
    <name evidence="3" type="ORF">TRSC58_05472</name>
</gene>
<evidence type="ECO:0000256" key="1">
    <source>
        <dbReference type="SAM" id="MobiDB-lite"/>
    </source>
</evidence>
<dbReference type="Proteomes" id="UP000031737">
    <property type="component" value="Unassembled WGS sequence"/>
</dbReference>
<evidence type="ECO:0000313" key="4">
    <source>
        <dbReference type="Proteomes" id="UP000031737"/>
    </source>
</evidence>
<sequence length="687" mass="73898">MDEVFIGEDQRSALCDRLPPMNDNTSTLSSADEVIAPGKSPQYIQLPSPVYFVRWVDDHHAIIGAGGGGRRFGMVNFLALISVDTSQQLCEAPSGEKPQQKLPQKEPPPPPHPWKFVTAIDLENNIPWCASTFVVCTDAAELARGVVGHLAVSHITCFTLIEVYQCYQANSLAMRRRACIAVPSDEKNPDKKPIALVQGTLVVAHDEGGVQVYSLHSLLQRVRSPEEERGMRSKVETKTKTQNASPAASLYGEEQHAAVEASGIIGEAEPLAVWSLPARLNDLHANRFFVPKKGNGREKSGMRPHSDYLLIVALVQDKTLRLATMKLSRRTSTIEKEGNKTGNGHAMTHLVDACIFTGKDCHISFPLMKSSMRLVQIFGVEDVAPTKAEESWMEARRLHCETGIRGAMPIASFIVVVYDVLGNHSCMLTARVFSTAVAASRVALSKDSETATNDAKKPSRQLKLQVCFAPQPSPLINEGVTSVSACHYRGGCDDCDTPNGEGVGTNIPSHWLAGTVEGTILSLFHTGEGKFQTLSIRPSKSKREAARFPALHREPISCVAVSKQNDVLTTDIAQNVVVSVLPLCEGPTTAPALSEGRGYCLAQGDGAATRAAGAAVTGVEDLTSLANHGRELAVRPKRVALSLFPSGQGSKPSLLLPLGCTAILRAGLLVVAVVAPLIAMLAAYWFS</sequence>
<feature type="region of interest" description="Disordered" evidence="1">
    <location>
        <begin position="226"/>
        <end position="250"/>
    </location>
</feature>
<dbReference type="EMBL" id="AUPL01005472">
    <property type="protein sequence ID" value="ESL06847.1"/>
    <property type="molecule type" value="Genomic_DNA"/>
</dbReference>
<keyword evidence="4" id="KW-1185">Reference proteome</keyword>
<evidence type="ECO:0000313" key="3">
    <source>
        <dbReference type="EMBL" id="ESL06847.1"/>
    </source>
</evidence>
<reference evidence="3 4" key="1">
    <citation type="submission" date="2013-07" db="EMBL/GenBank/DDBJ databases">
        <authorList>
            <person name="Stoco P.H."/>
            <person name="Wagner G."/>
            <person name="Gerber A."/>
            <person name="Zaha A."/>
            <person name="Thompson C."/>
            <person name="Bartholomeu D.C."/>
            <person name="Luckemeyer D.D."/>
            <person name="Bahia D."/>
            <person name="Loreto E."/>
            <person name="Prestes E.B."/>
            <person name="Lima F.M."/>
            <person name="Rodrigues-Luiz G."/>
            <person name="Vallejo G.A."/>
            <person name="Filho J.F."/>
            <person name="Monteiro K.M."/>
            <person name="Tyler K.M."/>
            <person name="de Almeida L.G."/>
            <person name="Ortiz M.F."/>
            <person name="Siervo M.A."/>
            <person name="de Moraes M.H."/>
            <person name="Cunha O.L."/>
            <person name="Mendonca-Neto R."/>
            <person name="Silva R."/>
            <person name="Teixeira S.M."/>
            <person name="Murta S.M."/>
            <person name="Sincero T.C."/>
            <person name="Mendes T.A."/>
            <person name="Urmenyi T.P."/>
            <person name="Silva V.G."/>
            <person name="da Rocha W.D."/>
            <person name="Andersson B."/>
            <person name="Romanha A.J."/>
            <person name="Steindel M."/>
            <person name="de Vasconcelos A.T."/>
            <person name="Grisard E.C."/>
        </authorList>
    </citation>
    <scope>NUCLEOTIDE SEQUENCE [LARGE SCALE GENOMIC DNA]</scope>
    <source>
        <strain evidence="3 4">SC58</strain>
    </source>
</reference>
<dbReference type="VEuPathDB" id="TriTrypDB:TRSC58_05472"/>
<dbReference type="AlphaFoldDB" id="A0A061J0M9"/>
<organism evidence="3 4">
    <name type="scientific">Trypanosoma rangeli SC58</name>
    <dbReference type="NCBI Taxonomy" id="429131"/>
    <lineage>
        <taxon>Eukaryota</taxon>
        <taxon>Discoba</taxon>
        <taxon>Euglenozoa</taxon>
        <taxon>Kinetoplastea</taxon>
        <taxon>Metakinetoplastina</taxon>
        <taxon>Trypanosomatida</taxon>
        <taxon>Trypanosomatidae</taxon>
        <taxon>Trypanosoma</taxon>
        <taxon>Herpetosoma</taxon>
    </lineage>
</organism>
<proteinExistence type="predicted"/>